<protein>
    <submittedName>
        <fullName evidence="2">Uncharacterized protein</fullName>
    </submittedName>
</protein>
<gene>
    <name evidence="2" type="ORF">B4N89_42090</name>
</gene>
<feature type="region of interest" description="Disordered" evidence="1">
    <location>
        <begin position="1"/>
        <end position="66"/>
    </location>
</feature>
<feature type="compositionally biased region" description="Basic and acidic residues" evidence="1">
    <location>
        <begin position="20"/>
        <end position="40"/>
    </location>
</feature>
<feature type="compositionally biased region" description="Basic and acidic residues" evidence="1">
    <location>
        <begin position="56"/>
        <end position="66"/>
    </location>
</feature>
<reference evidence="2 3" key="1">
    <citation type="submission" date="2017-03" db="EMBL/GenBank/DDBJ databases">
        <title>Draft genome sequence of Streptomyces scabrisporus NF3, endophyte isolated from Amphipterygium adstringens.</title>
        <authorList>
            <person name="Vazquez M."/>
            <person name="Ceapa C.D."/>
            <person name="Rodriguez Luna D."/>
            <person name="Sanchez Esquivel S."/>
        </authorList>
    </citation>
    <scope>NUCLEOTIDE SEQUENCE [LARGE SCALE GENOMIC DNA]</scope>
    <source>
        <strain evidence="2 3">NF3</strain>
    </source>
</reference>
<sequence>MGRRRFRPRRRGQGRGAARSPRETSEARRSPRAPDDHGPARDANPGPAGARALPVETDRGLVRFRS</sequence>
<evidence type="ECO:0000313" key="3">
    <source>
        <dbReference type="Proteomes" id="UP000190037"/>
    </source>
</evidence>
<organism evidence="2 3">
    <name type="scientific">Embleya scabrispora</name>
    <dbReference type="NCBI Taxonomy" id="159449"/>
    <lineage>
        <taxon>Bacteria</taxon>
        <taxon>Bacillati</taxon>
        <taxon>Actinomycetota</taxon>
        <taxon>Actinomycetes</taxon>
        <taxon>Kitasatosporales</taxon>
        <taxon>Streptomycetaceae</taxon>
        <taxon>Embleya</taxon>
    </lineage>
</organism>
<evidence type="ECO:0000256" key="1">
    <source>
        <dbReference type="SAM" id="MobiDB-lite"/>
    </source>
</evidence>
<proteinExistence type="predicted"/>
<comment type="caution">
    <text evidence="2">The sequence shown here is derived from an EMBL/GenBank/DDBJ whole genome shotgun (WGS) entry which is preliminary data.</text>
</comment>
<keyword evidence="3" id="KW-1185">Reference proteome</keyword>
<evidence type="ECO:0000313" key="2">
    <source>
        <dbReference type="EMBL" id="OPC77153.1"/>
    </source>
</evidence>
<name>A0A1T3NJY4_9ACTN</name>
<dbReference type="Proteomes" id="UP000190037">
    <property type="component" value="Unassembled WGS sequence"/>
</dbReference>
<accession>A0A1T3NJY4</accession>
<dbReference type="AlphaFoldDB" id="A0A1T3NJY4"/>
<feature type="compositionally biased region" description="Basic residues" evidence="1">
    <location>
        <begin position="1"/>
        <end position="13"/>
    </location>
</feature>
<dbReference type="EMBL" id="MWQN01000004">
    <property type="protein sequence ID" value="OPC77153.1"/>
    <property type="molecule type" value="Genomic_DNA"/>
</dbReference>